<dbReference type="InterPro" id="IPR011055">
    <property type="entry name" value="Dup_hybrid_motif"/>
</dbReference>
<evidence type="ECO:0000256" key="3">
    <source>
        <dbReference type="ARBA" id="ARBA00022723"/>
    </source>
</evidence>
<reference evidence="10" key="1">
    <citation type="journal article" date="2019" name="Int. J. Syst. Evol. Microbiol.">
        <title>The Global Catalogue of Microorganisms (GCM) 10K type strain sequencing project: providing services to taxonomists for standard genome sequencing and annotation.</title>
        <authorList>
            <consortium name="The Broad Institute Genomics Platform"/>
            <consortium name="The Broad Institute Genome Sequencing Center for Infectious Disease"/>
            <person name="Wu L."/>
            <person name="Ma J."/>
        </authorList>
    </citation>
    <scope>NUCLEOTIDE SEQUENCE [LARGE SCALE GENOMIC DNA]</scope>
    <source>
        <strain evidence="10">CECT 7131</strain>
    </source>
</reference>
<dbReference type="Proteomes" id="UP001529369">
    <property type="component" value="Unassembled WGS sequence"/>
</dbReference>
<dbReference type="EMBL" id="JAUFPN010000181">
    <property type="protein sequence ID" value="MDN3566707.1"/>
    <property type="molecule type" value="Genomic_DNA"/>
</dbReference>
<keyword evidence="4" id="KW-0378">Hydrolase</keyword>
<dbReference type="PANTHER" id="PTHR21666">
    <property type="entry name" value="PEPTIDASE-RELATED"/>
    <property type="match status" value="1"/>
</dbReference>
<dbReference type="SUPFAM" id="SSF51261">
    <property type="entry name" value="Duplicated hybrid motif"/>
    <property type="match status" value="1"/>
</dbReference>
<keyword evidence="3" id="KW-0479">Metal-binding</keyword>
<protein>
    <submittedName>
        <fullName evidence="9">Peptidoglycan DD-metalloendopeptidase family protein</fullName>
    </submittedName>
</protein>
<name>A0ABT8AA74_9PROT</name>
<feature type="domain" description="M23ase beta-sheet core" evidence="8">
    <location>
        <begin position="64"/>
        <end position="154"/>
    </location>
</feature>
<keyword evidence="10" id="KW-1185">Reference proteome</keyword>
<gene>
    <name evidence="9" type="ORF">QWZ14_20220</name>
</gene>
<evidence type="ECO:0000259" key="8">
    <source>
        <dbReference type="Pfam" id="PF01551"/>
    </source>
</evidence>
<evidence type="ECO:0000256" key="6">
    <source>
        <dbReference type="ARBA" id="ARBA00023049"/>
    </source>
</evidence>
<feature type="non-terminal residue" evidence="9">
    <location>
        <position position="1"/>
    </location>
</feature>
<evidence type="ECO:0000256" key="2">
    <source>
        <dbReference type="ARBA" id="ARBA00022670"/>
    </source>
</evidence>
<sequence length="161" mass="16340">RELAAARAAREQAAAARSRRAEDSELAAARTPDPSPRGAGGRAMPVQGQVVREFRAAGEGGAAGGLTIQAGAGARVVSPCGGRAVFAAPFRSFGQLLIVDCGEGYHFVLAGLDRLDAAPGQRLLGGEPVGQLGAGSGRPALYLELRRNGRPVDPRGFLGGG</sequence>
<dbReference type="Pfam" id="PF01551">
    <property type="entry name" value="Peptidase_M23"/>
    <property type="match status" value="1"/>
</dbReference>
<evidence type="ECO:0000256" key="1">
    <source>
        <dbReference type="ARBA" id="ARBA00001947"/>
    </source>
</evidence>
<evidence type="ECO:0000256" key="4">
    <source>
        <dbReference type="ARBA" id="ARBA00022801"/>
    </source>
</evidence>
<feature type="region of interest" description="Disordered" evidence="7">
    <location>
        <begin position="1"/>
        <end position="44"/>
    </location>
</feature>
<comment type="caution">
    <text evidence="9">The sequence shown here is derived from an EMBL/GenBank/DDBJ whole genome shotgun (WGS) entry which is preliminary data.</text>
</comment>
<evidence type="ECO:0000256" key="7">
    <source>
        <dbReference type="SAM" id="MobiDB-lite"/>
    </source>
</evidence>
<dbReference type="RefSeq" id="WP_290318662.1">
    <property type="nucleotide sequence ID" value="NZ_JAUFPN010000181.1"/>
</dbReference>
<dbReference type="InterPro" id="IPR016047">
    <property type="entry name" value="M23ase_b-sheet_dom"/>
</dbReference>
<proteinExistence type="predicted"/>
<comment type="cofactor">
    <cofactor evidence="1">
        <name>Zn(2+)</name>
        <dbReference type="ChEBI" id="CHEBI:29105"/>
    </cofactor>
</comment>
<evidence type="ECO:0000313" key="9">
    <source>
        <dbReference type="EMBL" id="MDN3566707.1"/>
    </source>
</evidence>
<keyword evidence="6" id="KW-0482">Metalloprotease</keyword>
<keyword evidence="5" id="KW-0862">Zinc</keyword>
<keyword evidence="2" id="KW-0645">Protease</keyword>
<evidence type="ECO:0000256" key="5">
    <source>
        <dbReference type="ARBA" id="ARBA00022833"/>
    </source>
</evidence>
<accession>A0ABT8AA74</accession>
<dbReference type="InterPro" id="IPR050570">
    <property type="entry name" value="Cell_wall_metabolism_enzyme"/>
</dbReference>
<dbReference type="Gene3D" id="2.70.70.10">
    <property type="entry name" value="Glucose Permease (Domain IIA)"/>
    <property type="match status" value="1"/>
</dbReference>
<dbReference type="PANTHER" id="PTHR21666:SF288">
    <property type="entry name" value="CELL DIVISION PROTEIN YTFB"/>
    <property type="match status" value="1"/>
</dbReference>
<evidence type="ECO:0000313" key="10">
    <source>
        <dbReference type="Proteomes" id="UP001529369"/>
    </source>
</evidence>
<feature type="compositionally biased region" description="Basic and acidic residues" evidence="7">
    <location>
        <begin position="1"/>
        <end position="10"/>
    </location>
</feature>
<organism evidence="9 10">
    <name type="scientific">Paeniroseomonas aquatica</name>
    <dbReference type="NCBI Taxonomy" id="373043"/>
    <lineage>
        <taxon>Bacteria</taxon>
        <taxon>Pseudomonadati</taxon>
        <taxon>Pseudomonadota</taxon>
        <taxon>Alphaproteobacteria</taxon>
        <taxon>Acetobacterales</taxon>
        <taxon>Acetobacteraceae</taxon>
        <taxon>Paeniroseomonas</taxon>
    </lineage>
</organism>